<evidence type="ECO:0000313" key="2">
    <source>
        <dbReference type="EMBL" id="KAK4547856.1"/>
    </source>
</evidence>
<organism evidence="2 3">
    <name type="scientific">Oleoguttula mirabilis</name>
    <dbReference type="NCBI Taxonomy" id="1507867"/>
    <lineage>
        <taxon>Eukaryota</taxon>
        <taxon>Fungi</taxon>
        <taxon>Dikarya</taxon>
        <taxon>Ascomycota</taxon>
        <taxon>Pezizomycotina</taxon>
        <taxon>Dothideomycetes</taxon>
        <taxon>Dothideomycetidae</taxon>
        <taxon>Mycosphaerellales</taxon>
        <taxon>Teratosphaeriaceae</taxon>
        <taxon>Oleoguttula</taxon>
    </lineage>
</organism>
<evidence type="ECO:0000259" key="1">
    <source>
        <dbReference type="Pfam" id="PF09347"/>
    </source>
</evidence>
<dbReference type="PANTHER" id="PTHR31527:SF0">
    <property type="entry name" value="RE64534P"/>
    <property type="match status" value="1"/>
</dbReference>
<dbReference type="AlphaFoldDB" id="A0AAV9JQY1"/>
<keyword evidence="3" id="KW-1185">Reference proteome</keyword>
<feature type="domain" description="DUF1989" evidence="1">
    <location>
        <begin position="48"/>
        <end position="209"/>
    </location>
</feature>
<dbReference type="EMBL" id="JAVFHQ010000009">
    <property type="protein sequence ID" value="KAK4547856.1"/>
    <property type="molecule type" value="Genomic_DNA"/>
</dbReference>
<name>A0AAV9JQY1_9PEZI</name>
<evidence type="ECO:0000313" key="3">
    <source>
        <dbReference type="Proteomes" id="UP001324427"/>
    </source>
</evidence>
<accession>A0AAV9JQY1</accession>
<dbReference type="Proteomes" id="UP001324427">
    <property type="component" value="Unassembled WGS sequence"/>
</dbReference>
<dbReference type="Pfam" id="PF09347">
    <property type="entry name" value="DUF1989"/>
    <property type="match status" value="1"/>
</dbReference>
<sequence>MVFPDFSPMMEFPDVSKTMEFPALHTNHSTTSHDTPHPKTSSVPQTHIIPAAHGHAFTVKKGEHFRIVDLYGEQVVDFAAWVQHTDLIEKLSMAYTRYHLAGATPAIGEYLWTNRDEPLLQVMADTVKVHDMTFMSCFPEMYAAAGLPKHRSCAENMAEVMAPYGLRGGHLGVTDPFNIFQNTPNYALKPLGSSKPGDYIEFKALRDCICAASCCPYDLKGFNGGKITDVAVVTGIPAAVG</sequence>
<dbReference type="InterPro" id="IPR018959">
    <property type="entry name" value="DUF1989"/>
</dbReference>
<dbReference type="PANTHER" id="PTHR31527">
    <property type="entry name" value="RE64534P"/>
    <property type="match status" value="1"/>
</dbReference>
<proteinExistence type="predicted"/>
<reference evidence="2 3" key="1">
    <citation type="submission" date="2021-11" db="EMBL/GenBank/DDBJ databases">
        <title>Black yeast isolated from Biological Soil Crust.</title>
        <authorList>
            <person name="Kurbessoian T."/>
        </authorList>
    </citation>
    <scope>NUCLEOTIDE SEQUENCE [LARGE SCALE GENOMIC DNA]</scope>
    <source>
        <strain evidence="2 3">CCFEE 5522</strain>
    </source>
</reference>
<gene>
    <name evidence="2" type="ORF">LTR36_010575</name>
</gene>
<comment type="caution">
    <text evidence="2">The sequence shown here is derived from an EMBL/GenBank/DDBJ whole genome shotgun (WGS) entry which is preliminary data.</text>
</comment>
<protein>
    <recommendedName>
        <fullName evidence="1">DUF1989 domain-containing protein</fullName>
    </recommendedName>
</protein>